<evidence type="ECO:0000256" key="1">
    <source>
        <dbReference type="SAM" id="MobiDB-lite"/>
    </source>
</evidence>
<feature type="region of interest" description="Disordered" evidence="1">
    <location>
        <begin position="1"/>
        <end position="126"/>
    </location>
</feature>
<protein>
    <submittedName>
        <fullName evidence="2">Uncharacterized protein</fullName>
    </submittedName>
</protein>
<comment type="caution">
    <text evidence="2">The sequence shown here is derived from an EMBL/GenBank/DDBJ whole genome shotgun (WGS) entry which is preliminary data.</text>
</comment>
<proteinExistence type="predicted"/>
<evidence type="ECO:0000313" key="2">
    <source>
        <dbReference type="EMBL" id="KAF3438459.1"/>
    </source>
</evidence>
<reference evidence="2" key="1">
    <citation type="submission" date="2020-03" db="EMBL/GenBank/DDBJ databases">
        <title>A high-quality chromosome-level genome assembly of a woody plant with both climbing and erect habits, Rhamnella rubrinervis.</title>
        <authorList>
            <person name="Lu Z."/>
            <person name="Yang Y."/>
            <person name="Zhu X."/>
            <person name="Sun Y."/>
        </authorList>
    </citation>
    <scope>NUCLEOTIDE SEQUENCE</scope>
    <source>
        <strain evidence="2">BYM</strain>
        <tissue evidence="2">Leaf</tissue>
    </source>
</reference>
<evidence type="ECO:0000313" key="3">
    <source>
        <dbReference type="Proteomes" id="UP000796880"/>
    </source>
</evidence>
<keyword evidence="3" id="KW-1185">Reference proteome</keyword>
<organism evidence="2 3">
    <name type="scientific">Rhamnella rubrinervis</name>
    <dbReference type="NCBI Taxonomy" id="2594499"/>
    <lineage>
        <taxon>Eukaryota</taxon>
        <taxon>Viridiplantae</taxon>
        <taxon>Streptophyta</taxon>
        <taxon>Embryophyta</taxon>
        <taxon>Tracheophyta</taxon>
        <taxon>Spermatophyta</taxon>
        <taxon>Magnoliopsida</taxon>
        <taxon>eudicotyledons</taxon>
        <taxon>Gunneridae</taxon>
        <taxon>Pentapetalae</taxon>
        <taxon>rosids</taxon>
        <taxon>fabids</taxon>
        <taxon>Rosales</taxon>
        <taxon>Rhamnaceae</taxon>
        <taxon>rhamnoid group</taxon>
        <taxon>Rhamneae</taxon>
        <taxon>Rhamnella</taxon>
    </lineage>
</organism>
<feature type="compositionally biased region" description="Low complexity" evidence="1">
    <location>
        <begin position="49"/>
        <end position="58"/>
    </location>
</feature>
<name>A0A8K0GU64_9ROSA</name>
<gene>
    <name evidence="2" type="ORF">FNV43_RR21221</name>
</gene>
<feature type="compositionally biased region" description="Pro residues" evidence="1">
    <location>
        <begin position="59"/>
        <end position="70"/>
    </location>
</feature>
<dbReference type="AlphaFoldDB" id="A0A8K0GU64"/>
<dbReference type="EMBL" id="VOIH02000009">
    <property type="protein sequence ID" value="KAF3438459.1"/>
    <property type="molecule type" value="Genomic_DNA"/>
</dbReference>
<dbReference type="Proteomes" id="UP000796880">
    <property type="component" value="Unassembled WGS sequence"/>
</dbReference>
<feature type="compositionally biased region" description="Polar residues" evidence="1">
    <location>
        <begin position="8"/>
        <end position="18"/>
    </location>
</feature>
<sequence length="126" mass="13673">MRAASHGSIRSDSPQESAVSPRVHPTLRFHHSSEVHRRCGVRCRRTGQSLPTSSRPGSPRGPPAGPPPLQAYPAAHEAHPGPTRLRPNPPGDNRAMGPQPINWLRNQGFSPKKVESGPPTHKCQAR</sequence>
<accession>A0A8K0GU64</accession>